<proteinExistence type="predicted"/>
<keyword evidence="2" id="KW-1185">Reference proteome</keyword>
<dbReference type="EMBL" id="JAJSOF020000039">
    <property type="protein sequence ID" value="KAJ4426994.1"/>
    <property type="molecule type" value="Genomic_DNA"/>
</dbReference>
<evidence type="ECO:0008006" key="3">
    <source>
        <dbReference type="Google" id="ProtNLM"/>
    </source>
</evidence>
<reference evidence="1 2" key="1">
    <citation type="journal article" date="2022" name="Allergy">
        <title>Genome assembly and annotation of Periplaneta americana reveal a comprehensive cockroach allergen profile.</title>
        <authorList>
            <person name="Wang L."/>
            <person name="Xiong Q."/>
            <person name="Saelim N."/>
            <person name="Wang L."/>
            <person name="Nong W."/>
            <person name="Wan A.T."/>
            <person name="Shi M."/>
            <person name="Liu X."/>
            <person name="Cao Q."/>
            <person name="Hui J.H.L."/>
            <person name="Sookrung N."/>
            <person name="Leung T.F."/>
            <person name="Tungtrongchitr A."/>
            <person name="Tsui S.K.W."/>
        </authorList>
    </citation>
    <scope>NUCLEOTIDE SEQUENCE [LARGE SCALE GENOMIC DNA]</scope>
    <source>
        <strain evidence="1">PWHHKU_190912</strain>
    </source>
</reference>
<sequence length="77" mass="8901">MFLFQSECPSFTTIQMNRSECPRKCVVGGEENCERDDKYNATSADHERCTLEYYQERLGSCIFTSTVPETPDRIHTP</sequence>
<evidence type="ECO:0000313" key="1">
    <source>
        <dbReference type="EMBL" id="KAJ4426994.1"/>
    </source>
</evidence>
<dbReference type="Proteomes" id="UP001148838">
    <property type="component" value="Unassembled WGS sequence"/>
</dbReference>
<organism evidence="1 2">
    <name type="scientific">Periplaneta americana</name>
    <name type="common">American cockroach</name>
    <name type="synonym">Blatta americana</name>
    <dbReference type="NCBI Taxonomy" id="6978"/>
    <lineage>
        <taxon>Eukaryota</taxon>
        <taxon>Metazoa</taxon>
        <taxon>Ecdysozoa</taxon>
        <taxon>Arthropoda</taxon>
        <taxon>Hexapoda</taxon>
        <taxon>Insecta</taxon>
        <taxon>Pterygota</taxon>
        <taxon>Neoptera</taxon>
        <taxon>Polyneoptera</taxon>
        <taxon>Dictyoptera</taxon>
        <taxon>Blattodea</taxon>
        <taxon>Blattoidea</taxon>
        <taxon>Blattidae</taxon>
        <taxon>Blattinae</taxon>
        <taxon>Periplaneta</taxon>
    </lineage>
</organism>
<gene>
    <name evidence="1" type="ORF">ANN_26793</name>
</gene>
<accession>A0ABQ8RZC6</accession>
<protein>
    <recommendedName>
        <fullName evidence="3">ShKT domain-containing protein</fullName>
    </recommendedName>
</protein>
<comment type="caution">
    <text evidence="1">The sequence shown here is derived from an EMBL/GenBank/DDBJ whole genome shotgun (WGS) entry which is preliminary data.</text>
</comment>
<name>A0ABQ8RZC6_PERAM</name>
<evidence type="ECO:0000313" key="2">
    <source>
        <dbReference type="Proteomes" id="UP001148838"/>
    </source>
</evidence>